<evidence type="ECO:0000313" key="2">
    <source>
        <dbReference type="Proteomes" id="UP000199076"/>
    </source>
</evidence>
<accession>A0A1G7KTS0</accession>
<gene>
    <name evidence="1" type="ORF">SAMN05216218_10628</name>
</gene>
<dbReference type="SUPFAM" id="SSF56281">
    <property type="entry name" value="Metallo-hydrolase/oxidoreductase"/>
    <property type="match status" value="1"/>
</dbReference>
<reference evidence="2" key="1">
    <citation type="submission" date="2016-10" db="EMBL/GenBank/DDBJ databases">
        <authorList>
            <person name="Varghese N."/>
            <person name="Submissions S."/>
        </authorList>
    </citation>
    <scope>NUCLEOTIDE SEQUENCE [LARGE SCALE GENOMIC DNA]</scope>
    <source>
        <strain evidence="2">IBRC-M 10760</strain>
    </source>
</reference>
<keyword evidence="2" id="KW-1185">Reference proteome</keyword>
<name>A0A1G7KTS0_9EURY</name>
<proteinExistence type="predicted"/>
<organism evidence="1 2">
    <name type="scientific">Halorientalis regularis</name>
    <dbReference type="NCBI Taxonomy" id="660518"/>
    <lineage>
        <taxon>Archaea</taxon>
        <taxon>Methanobacteriati</taxon>
        <taxon>Methanobacteriota</taxon>
        <taxon>Stenosarchaea group</taxon>
        <taxon>Halobacteria</taxon>
        <taxon>Halobacteriales</taxon>
        <taxon>Haloarculaceae</taxon>
        <taxon>Halorientalis</taxon>
    </lineage>
</organism>
<evidence type="ECO:0000313" key="1">
    <source>
        <dbReference type="EMBL" id="SDF40605.1"/>
    </source>
</evidence>
<sequence length="145" mass="15814">MRFLGGAGEVGRSAILIDDTLLLDFGMKTADSPQFPVETPDPDALQRATSHARFVTGRDGQRKRIADQNTAIVTTSGLLGGEEILVVQFAKIVGPALIYSAVAAETDRQIIQKVIILWSPRSTLLTRSKSNEHSFVDSLHRENVL</sequence>
<protein>
    <submittedName>
        <fullName evidence="1">Uncharacterized protein</fullName>
    </submittedName>
</protein>
<dbReference type="EMBL" id="FNBK01000006">
    <property type="protein sequence ID" value="SDF40605.1"/>
    <property type="molecule type" value="Genomic_DNA"/>
</dbReference>
<dbReference type="InterPro" id="IPR036866">
    <property type="entry name" value="RibonucZ/Hydroxyglut_hydro"/>
</dbReference>
<dbReference type="STRING" id="660518.SAMN05216218_10628"/>
<dbReference type="AlphaFoldDB" id="A0A1G7KTS0"/>
<dbReference type="Proteomes" id="UP000199076">
    <property type="component" value="Unassembled WGS sequence"/>
</dbReference>